<dbReference type="OrthoDB" id="9805159at2"/>
<dbReference type="Gene3D" id="3.20.20.80">
    <property type="entry name" value="Glycosidases"/>
    <property type="match status" value="1"/>
</dbReference>
<comment type="similarity">
    <text evidence="6">Belongs to the glycosyl hydrolase 13 family. GlgE subfamily.</text>
</comment>
<dbReference type="GO" id="GO:0030979">
    <property type="term" value="P:alpha-glucan biosynthetic process"/>
    <property type="evidence" value="ECO:0007669"/>
    <property type="project" value="UniProtKB-UniRule"/>
</dbReference>
<feature type="binding site" evidence="6">
    <location>
        <position position="270"/>
    </location>
    <ligand>
        <name>alpha-maltose 1-phosphate</name>
        <dbReference type="ChEBI" id="CHEBI:63576"/>
    </ligand>
</feature>
<dbReference type="Proteomes" id="UP000244892">
    <property type="component" value="Chromosome"/>
</dbReference>
<evidence type="ECO:0000256" key="3">
    <source>
        <dbReference type="ARBA" id="ARBA00022679"/>
    </source>
</evidence>
<dbReference type="KEGG" id="aon:DEH84_09160"/>
<dbReference type="Pfam" id="PF00128">
    <property type="entry name" value="Alpha-amylase"/>
    <property type="match status" value="1"/>
</dbReference>
<evidence type="ECO:0000256" key="5">
    <source>
        <dbReference type="ARBA" id="ARBA00048735"/>
    </source>
</evidence>
<evidence type="ECO:0000256" key="4">
    <source>
        <dbReference type="ARBA" id="ARBA00023277"/>
    </source>
</evidence>
<dbReference type="CDD" id="cd11344">
    <property type="entry name" value="AmyAc_GlgE_like"/>
    <property type="match status" value="1"/>
</dbReference>
<evidence type="ECO:0000256" key="6">
    <source>
        <dbReference type="HAMAP-Rule" id="MF_02124"/>
    </source>
</evidence>
<dbReference type="Pfam" id="PF21702">
    <property type="entry name" value="GLGE_C"/>
    <property type="match status" value="1"/>
</dbReference>
<dbReference type="PANTHER" id="PTHR47786:SF2">
    <property type="entry name" value="GLYCOSYL HYDROLASE FAMILY 13 CATALYTIC DOMAIN-CONTAINING PROTEIN"/>
    <property type="match status" value="1"/>
</dbReference>
<gene>
    <name evidence="6" type="primary">glgE</name>
    <name evidence="9" type="ORF">DEH84_09160</name>
</gene>
<keyword evidence="4 6" id="KW-0119">Carbohydrate metabolism</keyword>
<evidence type="ECO:0000256" key="1">
    <source>
        <dbReference type="ARBA" id="ARBA00011738"/>
    </source>
</evidence>
<dbReference type="Gene3D" id="2.60.40.1180">
    <property type="entry name" value="Golgi alpha-mannosidase II"/>
    <property type="match status" value="1"/>
</dbReference>
<dbReference type="InterPro" id="IPR026585">
    <property type="entry name" value="GlgE"/>
</dbReference>
<feature type="domain" description="Glycosyl hydrolase family 13 catalytic" evidence="8">
    <location>
        <begin position="218"/>
        <end position="585"/>
    </location>
</feature>
<protein>
    <recommendedName>
        <fullName evidence="6">Alpha-1,4-glucan:maltose-1-phosphate maltosyltransferase</fullName>
        <shortName evidence="6">GMPMT</shortName>
        <ecNumber evidence="6">2.4.99.16</ecNumber>
    </recommendedName>
    <alternativeName>
        <fullName evidence="6">(1-&gt;4)-alpha-D-glucan:maltose-1-phosphate alpha-D-maltosyltransferase</fullName>
    </alternativeName>
</protein>
<feature type="active site" description="Proton donor" evidence="6">
    <location>
        <position position="430"/>
    </location>
</feature>
<evidence type="ECO:0000256" key="7">
    <source>
        <dbReference type="SAM" id="MobiDB-lite"/>
    </source>
</evidence>
<comment type="function">
    <text evidence="6">Maltosyltransferase that uses maltose 1-phosphate (M1P) as the sugar donor to elongate linear or branched alpha-(1-&gt;4)-glucans. Is involved in a branched alpha-glucan biosynthetic pathway from trehalose, together with TreS, Mak and GlgB.</text>
</comment>
<dbReference type="GO" id="GO:0016758">
    <property type="term" value="F:hexosyltransferase activity"/>
    <property type="evidence" value="ECO:0007669"/>
    <property type="project" value="UniProtKB-UniRule"/>
</dbReference>
<dbReference type="InterPro" id="IPR049171">
    <property type="entry name" value="GLGE_C"/>
</dbReference>
<keyword evidence="3 6" id="KW-0808">Transferase</keyword>
<evidence type="ECO:0000256" key="2">
    <source>
        <dbReference type="ARBA" id="ARBA00022676"/>
    </source>
</evidence>
<name>A0A2U8FR78_9BURK</name>
<keyword evidence="10" id="KW-1185">Reference proteome</keyword>
<organism evidence="9 10">
    <name type="scientific">Aquabacterium olei</name>
    <dbReference type="NCBI Taxonomy" id="1296669"/>
    <lineage>
        <taxon>Bacteria</taxon>
        <taxon>Pseudomonadati</taxon>
        <taxon>Pseudomonadota</taxon>
        <taxon>Betaproteobacteria</taxon>
        <taxon>Burkholderiales</taxon>
        <taxon>Aquabacterium</taxon>
    </lineage>
</organism>
<comment type="catalytic activity">
    <reaction evidence="5 6">
        <text>alpha-maltose 1-phosphate + [(1-&gt;4)-alpha-D-glucosyl](n) = [(1-&gt;4)-alpha-D-glucosyl](n+2) + phosphate</text>
        <dbReference type="Rhea" id="RHEA:42692"/>
        <dbReference type="Rhea" id="RHEA-COMP:9584"/>
        <dbReference type="Rhea" id="RHEA-COMP:10183"/>
        <dbReference type="ChEBI" id="CHEBI:15444"/>
        <dbReference type="ChEBI" id="CHEBI:43474"/>
        <dbReference type="ChEBI" id="CHEBI:63576"/>
        <dbReference type="EC" id="2.4.99.16"/>
    </reaction>
</comment>
<dbReference type="HAMAP" id="MF_02124">
    <property type="entry name" value="GlgE"/>
    <property type="match status" value="1"/>
</dbReference>
<dbReference type="InterPro" id="IPR013780">
    <property type="entry name" value="Glyco_hydro_b"/>
</dbReference>
<dbReference type="SMART" id="SM00642">
    <property type="entry name" value="Aamy"/>
    <property type="match status" value="1"/>
</dbReference>
<dbReference type="AlphaFoldDB" id="A0A2U8FR78"/>
<feature type="site" description="Transition state stabilizer" evidence="6">
    <location>
        <position position="488"/>
    </location>
</feature>
<reference evidence="9 10" key="1">
    <citation type="submission" date="2018-05" db="EMBL/GenBank/DDBJ databases">
        <title>complete genome sequence of Aquabacterium olei NBRC 110486.</title>
        <authorList>
            <person name="Tang B."/>
            <person name="Chang J."/>
            <person name="Zhang L."/>
            <person name="Yang H."/>
        </authorList>
    </citation>
    <scope>NUCLEOTIDE SEQUENCE [LARGE SCALE GENOMIC DNA]</scope>
    <source>
        <strain evidence="9 10">NBRC 110486</strain>
    </source>
</reference>
<feature type="binding site" evidence="6">
    <location>
        <begin position="543"/>
        <end position="544"/>
    </location>
    <ligand>
        <name>alpha-maltose 1-phosphate</name>
        <dbReference type="ChEBI" id="CHEBI:63576"/>
    </ligand>
</feature>
<dbReference type="InterPro" id="IPR013783">
    <property type="entry name" value="Ig-like_fold"/>
</dbReference>
<feature type="binding site" evidence="6">
    <location>
        <position position="365"/>
    </location>
    <ligand>
        <name>alpha-maltose 1-phosphate</name>
        <dbReference type="ChEBI" id="CHEBI:63576"/>
    </ligand>
</feature>
<dbReference type="Gene3D" id="1.20.58.80">
    <property type="entry name" value="Phosphotransferase system, lactose/cellobiose-type IIA subunit"/>
    <property type="match status" value="1"/>
</dbReference>
<dbReference type="EMBL" id="CP029210">
    <property type="protein sequence ID" value="AWI53582.1"/>
    <property type="molecule type" value="Genomic_DNA"/>
</dbReference>
<sequence length="695" mass="78675">MPRKANTEPRTPPPQLVGAPHEGRARAVIDAVLPHVDAGRFAVKCIAGEPFEVTAHVFTDGHDAARAVLRWHAEAGDAQDVEMHPLGNDEWRAAFTPPVPGRYGYTVVAWVDRFQSWRGEMKRRQGEADIRLAMRIGADLLDDAASRAAGEDREHLSEAARQWRWHATDEAVEVNAIQAIALDEAIAARALRYPDRRLQTVWPQTLPLVADRLRARFSAWYELFPRSAGTQPGVHGRLTDVVARLPYLAEMGFDVLYLPPIHPIGRERRKGRNNAEVAEPGDVGSPWAIGASEGGHKAVHPELGTAADLADLVTRAAEYGIEIALDIAFQCAPDHPYVNEHREWFRWRPDGTVQYAENPPKKYQDIYPFEFESSDWPALWQELRSVFDFWIALGVRVFRVDNPHTKPFAFWEWAIAQIKAQHPDVIFLSEAFTRPKVMHRLAKLGFTQSYTYFTWRQTGEELRAYFTELAEGPGRHYFRPNVWPNTPDIFHEQFHHQGRPVFALRVVLAALLCPSYGLYGPVYELLENRPRSPGSEEYLDSEKYQLRHWGETWTVDRPDSVAGLIARLNRLRRAHVALQSMDRLRFHDTDNPQLLVWSRQAREGEDTLIVVLNLDPQYAQSGWVTLDLGALGLPTDAPYELHDALTEQRFTWQGAHNFVILDPSVTPAHALVVQRPGAAAAGMPPALSDQHVVEP</sequence>
<feature type="binding site" evidence="6">
    <location>
        <position position="330"/>
    </location>
    <ligand>
        <name>alpha-maltose 1-phosphate</name>
        <dbReference type="ChEBI" id="CHEBI:63576"/>
    </ligand>
</feature>
<dbReference type="InterPro" id="IPR017853">
    <property type="entry name" value="GH"/>
</dbReference>
<keyword evidence="2 6" id="KW-0328">Glycosyltransferase</keyword>
<feature type="active site" description="Nucleophile" evidence="6">
    <location>
        <position position="401"/>
    </location>
</feature>
<dbReference type="Pfam" id="PF11896">
    <property type="entry name" value="GlgE_dom_N_S"/>
    <property type="match status" value="1"/>
</dbReference>
<evidence type="ECO:0000259" key="8">
    <source>
        <dbReference type="SMART" id="SM00642"/>
    </source>
</evidence>
<accession>A0A2U8FR78</accession>
<feature type="region of interest" description="Disordered" evidence="7">
    <location>
        <begin position="1"/>
        <end position="20"/>
    </location>
</feature>
<dbReference type="SUPFAM" id="SSF51445">
    <property type="entry name" value="(Trans)glycosidases"/>
    <property type="match status" value="1"/>
</dbReference>
<dbReference type="SUPFAM" id="SSF51011">
    <property type="entry name" value="Glycosyl hydrolase domain"/>
    <property type="match status" value="1"/>
</dbReference>
<dbReference type="RefSeq" id="WP_109036582.1">
    <property type="nucleotide sequence ID" value="NZ_CP029210.1"/>
</dbReference>
<dbReference type="PANTHER" id="PTHR47786">
    <property type="entry name" value="ALPHA-1,4-GLUCAN:MALTOSE-1-PHOSPHATE MALTOSYLTRANSFERASE"/>
    <property type="match status" value="1"/>
</dbReference>
<feature type="binding site" evidence="6">
    <location>
        <position position="402"/>
    </location>
    <ligand>
        <name>alpha-maltose 1-phosphate</name>
        <dbReference type="ChEBI" id="CHEBI:63576"/>
    </ligand>
</feature>
<comment type="subunit">
    <text evidence="1 6">Homodimer.</text>
</comment>
<dbReference type="InterPro" id="IPR021828">
    <property type="entry name" value="GlgE_dom_N/S"/>
</dbReference>
<dbReference type="Gene3D" id="2.60.40.10">
    <property type="entry name" value="Immunoglobulins"/>
    <property type="match status" value="1"/>
</dbReference>
<evidence type="ECO:0000313" key="9">
    <source>
        <dbReference type="EMBL" id="AWI53582.1"/>
    </source>
</evidence>
<dbReference type="InterPro" id="IPR006047">
    <property type="entry name" value="GH13_cat_dom"/>
</dbReference>
<evidence type="ECO:0000313" key="10">
    <source>
        <dbReference type="Proteomes" id="UP000244892"/>
    </source>
</evidence>
<proteinExistence type="inferred from homology"/>
<dbReference type="EC" id="2.4.99.16" evidence="6"/>
<dbReference type="GO" id="GO:0004553">
    <property type="term" value="F:hydrolase activity, hydrolyzing O-glycosyl compounds"/>
    <property type="evidence" value="ECO:0007669"/>
    <property type="project" value="InterPro"/>
</dbReference>